<dbReference type="InterPro" id="IPR002508">
    <property type="entry name" value="MurNAc-LAA_cat"/>
</dbReference>
<protein>
    <submittedName>
        <fullName evidence="2">N-acetylmuramoyl-L-alanine amidase</fullName>
        <ecNumber evidence="2">3.5.1.28</ecNumber>
    </submittedName>
</protein>
<keyword evidence="2" id="KW-0378">Hydrolase</keyword>
<proteinExistence type="predicted"/>
<name>A0ABT3FMB2_9BACT</name>
<feature type="domain" description="MurNAc-LAA" evidence="1">
    <location>
        <begin position="146"/>
        <end position="392"/>
    </location>
</feature>
<keyword evidence="3" id="KW-1185">Reference proteome</keyword>
<sequence>MTSRSAPLWIALFLALAAALWWWHQPAAPVPVPAPPPPVAPAPSPLSDLAVVPDWASLNRYQSTITRGDFLRLMDTVFTVSPAWREWIEVGEEEANIRTTGSTADGDSLRLRFAPDGLASTPPRYWRSATELPPAPPARPLEGLRIAIDPGHIGGRWGKMEERWFQIPGSQPVQEGDMTLQVAKLLKPRLEALGATVTLVREETEPVTPVRPDMLEEQARASSSGGDIVRLAERLFYRTAEIRARARVVNDTIRPDLVLCLHFNADAWGDPAAPSLVPTNHFHMLLNGGYMDNELAKADERYDLLTKLLQGVHDEERKLAASTAAAFVERNPMPPYLYNPAARNHRNVDGNPYLWARNLLANRTYHCPVVYYEPYVMNSTEDHARIQAGDYEGEREVWGKPRPSIFREYADSAARGLENYYRHSRKMAE</sequence>
<reference evidence="2 3" key="1">
    <citation type="submission" date="2022-10" db="EMBL/GenBank/DDBJ databases">
        <title>Luteolibacter flavescens strain MCCC 1K03193, whole genome shotgun sequencing project.</title>
        <authorList>
            <person name="Zhao G."/>
            <person name="Shen L."/>
        </authorList>
    </citation>
    <scope>NUCLEOTIDE SEQUENCE [LARGE SCALE GENOMIC DNA]</scope>
    <source>
        <strain evidence="2 3">MCCC 1K03193</strain>
    </source>
</reference>
<dbReference type="SUPFAM" id="SSF53187">
    <property type="entry name" value="Zn-dependent exopeptidases"/>
    <property type="match status" value="1"/>
</dbReference>
<evidence type="ECO:0000313" key="2">
    <source>
        <dbReference type="EMBL" id="MCW1884698.1"/>
    </source>
</evidence>
<dbReference type="Gene3D" id="3.40.630.40">
    <property type="entry name" value="Zn-dependent exopeptidases"/>
    <property type="match status" value="1"/>
</dbReference>
<evidence type="ECO:0000259" key="1">
    <source>
        <dbReference type="Pfam" id="PF01520"/>
    </source>
</evidence>
<dbReference type="RefSeq" id="WP_264500658.1">
    <property type="nucleotide sequence ID" value="NZ_JAPDDS010000004.1"/>
</dbReference>
<dbReference type="Pfam" id="PF01520">
    <property type="entry name" value="Amidase_3"/>
    <property type="match status" value="1"/>
</dbReference>
<dbReference type="GO" id="GO:0008745">
    <property type="term" value="F:N-acetylmuramoyl-L-alanine amidase activity"/>
    <property type="evidence" value="ECO:0007669"/>
    <property type="project" value="UniProtKB-EC"/>
</dbReference>
<dbReference type="Proteomes" id="UP001207930">
    <property type="component" value="Unassembled WGS sequence"/>
</dbReference>
<gene>
    <name evidence="2" type="ORF">OKA04_08150</name>
</gene>
<organism evidence="2 3">
    <name type="scientific">Luteolibacter flavescens</name>
    <dbReference type="NCBI Taxonomy" id="1859460"/>
    <lineage>
        <taxon>Bacteria</taxon>
        <taxon>Pseudomonadati</taxon>
        <taxon>Verrucomicrobiota</taxon>
        <taxon>Verrucomicrobiia</taxon>
        <taxon>Verrucomicrobiales</taxon>
        <taxon>Verrucomicrobiaceae</taxon>
        <taxon>Luteolibacter</taxon>
    </lineage>
</organism>
<accession>A0ABT3FMB2</accession>
<dbReference type="EC" id="3.5.1.28" evidence="2"/>
<dbReference type="EMBL" id="JAPDDS010000004">
    <property type="protein sequence ID" value="MCW1884698.1"/>
    <property type="molecule type" value="Genomic_DNA"/>
</dbReference>
<evidence type="ECO:0000313" key="3">
    <source>
        <dbReference type="Proteomes" id="UP001207930"/>
    </source>
</evidence>
<comment type="caution">
    <text evidence="2">The sequence shown here is derived from an EMBL/GenBank/DDBJ whole genome shotgun (WGS) entry which is preliminary data.</text>
</comment>